<dbReference type="EMBL" id="PGCJ01000986">
    <property type="protein sequence ID" value="PLW12323.1"/>
    <property type="molecule type" value="Genomic_DNA"/>
</dbReference>
<organism evidence="1 2">
    <name type="scientific">Puccinia coronata f. sp. avenae</name>
    <dbReference type="NCBI Taxonomy" id="200324"/>
    <lineage>
        <taxon>Eukaryota</taxon>
        <taxon>Fungi</taxon>
        <taxon>Dikarya</taxon>
        <taxon>Basidiomycota</taxon>
        <taxon>Pucciniomycotina</taxon>
        <taxon>Pucciniomycetes</taxon>
        <taxon>Pucciniales</taxon>
        <taxon>Pucciniaceae</taxon>
        <taxon>Puccinia</taxon>
    </lineage>
</organism>
<dbReference type="AlphaFoldDB" id="A0A2N5SGG3"/>
<sequence length="149" mass="17221">MYWSWDDLVTFLLSTVRSTTFHNELANYSSRDDCFAALPHMARDLKRRSNRFWVLQSGYARLCLHGEFAGRDETNAPMTNQSDTLNHPGCTVELISEVAARQSRSITRKCSPWERMACENPPEFPPSSRQTRDRSPVEAFFLYKSPSCY</sequence>
<name>A0A2N5SGG3_9BASI</name>
<keyword evidence="2" id="KW-1185">Reference proteome</keyword>
<accession>A0A2N5SGG3</accession>
<dbReference type="Proteomes" id="UP000235388">
    <property type="component" value="Unassembled WGS sequence"/>
</dbReference>
<protein>
    <submittedName>
        <fullName evidence="1">Uncharacterized protein</fullName>
    </submittedName>
</protein>
<evidence type="ECO:0000313" key="2">
    <source>
        <dbReference type="Proteomes" id="UP000235388"/>
    </source>
</evidence>
<proteinExistence type="predicted"/>
<comment type="caution">
    <text evidence="1">The sequence shown here is derived from an EMBL/GenBank/DDBJ whole genome shotgun (WGS) entry which is preliminary data.</text>
</comment>
<evidence type="ECO:0000313" key="1">
    <source>
        <dbReference type="EMBL" id="PLW12323.1"/>
    </source>
</evidence>
<gene>
    <name evidence="1" type="ORF">PCANC_18327</name>
</gene>
<reference evidence="1 2" key="1">
    <citation type="submission" date="2017-11" db="EMBL/GenBank/DDBJ databases">
        <title>De novo assembly and phasing of dikaryotic genomes from two isolates of Puccinia coronata f. sp. avenae, the causal agent of oat crown rust.</title>
        <authorList>
            <person name="Miller M.E."/>
            <person name="Zhang Y."/>
            <person name="Omidvar V."/>
            <person name="Sperschneider J."/>
            <person name="Schwessinger B."/>
            <person name="Raley C."/>
            <person name="Palmer J.M."/>
            <person name="Garnica D."/>
            <person name="Upadhyaya N."/>
            <person name="Rathjen J."/>
            <person name="Taylor J.M."/>
            <person name="Park R.F."/>
            <person name="Dodds P.N."/>
            <person name="Hirsch C.D."/>
            <person name="Kianian S.F."/>
            <person name="Figueroa M."/>
        </authorList>
    </citation>
    <scope>NUCLEOTIDE SEQUENCE [LARGE SCALE GENOMIC DNA]</scope>
    <source>
        <strain evidence="1">12NC29</strain>
    </source>
</reference>